<dbReference type="PANTHER" id="PTHR45138:SF9">
    <property type="entry name" value="DIGUANYLATE CYCLASE DGCM-RELATED"/>
    <property type="match status" value="1"/>
</dbReference>
<keyword evidence="1" id="KW-1133">Transmembrane helix</keyword>
<dbReference type="InterPro" id="IPR050469">
    <property type="entry name" value="Diguanylate_Cyclase"/>
</dbReference>
<evidence type="ECO:0000313" key="4">
    <source>
        <dbReference type="Proteomes" id="UP000184471"/>
    </source>
</evidence>
<dbReference type="Pfam" id="PF00990">
    <property type="entry name" value="GGDEF"/>
    <property type="match status" value="1"/>
</dbReference>
<dbReference type="OrthoDB" id="23692at2"/>
<organism evidence="3 4">
    <name type="scientific">Geodermatophilus nigrescens</name>
    <dbReference type="NCBI Taxonomy" id="1070870"/>
    <lineage>
        <taxon>Bacteria</taxon>
        <taxon>Bacillati</taxon>
        <taxon>Actinomycetota</taxon>
        <taxon>Actinomycetes</taxon>
        <taxon>Geodermatophilales</taxon>
        <taxon>Geodermatophilaceae</taxon>
        <taxon>Geodermatophilus</taxon>
    </lineage>
</organism>
<dbReference type="EMBL" id="FQVX01000006">
    <property type="protein sequence ID" value="SHH25937.1"/>
    <property type="molecule type" value="Genomic_DNA"/>
</dbReference>
<keyword evidence="1" id="KW-0472">Membrane</keyword>
<feature type="domain" description="GGDEF" evidence="2">
    <location>
        <begin position="359"/>
        <end position="490"/>
    </location>
</feature>
<dbReference type="SMART" id="SM00267">
    <property type="entry name" value="GGDEF"/>
    <property type="match status" value="1"/>
</dbReference>
<dbReference type="PANTHER" id="PTHR45138">
    <property type="entry name" value="REGULATORY COMPONENTS OF SENSORY TRANSDUCTION SYSTEM"/>
    <property type="match status" value="1"/>
</dbReference>
<dbReference type="InterPro" id="IPR043128">
    <property type="entry name" value="Rev_trsase/Diguanyl_cyclase"/>
</dbReference>
<name>A0A1M5RHY0_9ACTN</name>
<feature type="transmembrane region" description="Helical" evidence="1">
    <location>
        <begin position="85"/>
        <end position="109"/>
    </location>
</feature>
<feature type="transmembrane region" description="Helical" evidence="1">
    <location>
        <begin position="121"/>
        <end position="143"/>
    </location>
</feature>
<gene>
    <name evidence="3" type="ORF">SAMN05444351_4375</name>
</gene>
<keyword evidence="4" id="KW-1185">Reference proteome</keyword>
<dbReference type="GO" id="GO:0052621">
    <property type="term" value="F:diguanylate cyclase activity"/>
    <property type="evidence" value="ECO:0007669"/>
    <property type="project" value="TreeGrafter"/>
</dbReference>
<dbReference type="GO" id="GO:1902201">
    <property type="term" value="P:negative regulation of bacterial-type flagellum-dependent cell motility"/>
    <property type="evidence" value="ECO:0007669"/>
    <property type="project" value="TreeGrafter"/>
</dbReference>
<dbReference type="InterPro" id="IPR029787">
    <property type="entry name" value="Nucleotide_cyclase"/>
</dbReference>
<reference evidence="3 4" key="1">
    <citation type="submission" date="2016-11" db="EMBL/GenBank/DDBJ databases">
        <authorList>
            <person name="Jaros S."/>
            <person name="Januszkiewicz K."/>
            <person name="Wedrychowicz H."/>
        </authorList>
    </citation>
    <scope>NUCLEOTIDE SEQUENCE [LARGE SCALE GENOMIC DNA]</scope>
    <source>
        <strain evidence="3 4">DSM 45408</strain>
    </source>
</reference>
<dbReference type="Gene3D" id="3.30.70.270">
    <property type="match status" value="1"/>
</dbReference>
<evidence type="ECO:0000313" key="3">
    <source>
        <dbReference type="EMBL" id="SHH25937.1"/>
    </source>
</evidence>
<dbReference type="RefSeq" id="WP_073422503.1">
    <property type="nucleotide sequence ID" value="NZ_FQVX01000006.1"/>
</dbReference>
<accession>A0A1M5RHY0</accession>
<evidence type="ECO:0000259" key="2">
    <source>
        <dbReference type="PROSITE" id="PS50887"/>
    </source>
</evidence>
<feature type="transmembrane region" description="Helical" evidence="1">
    <location>
        <begin position="56"/>
        <end position="73"/>
    </location>
</feature>
<dbReference type="AlphaFoldDB" id="A0A1M5RHY0"/>
<dbReference type="GO" id="GO:0005886">
    <property type="term" value="C:plasma membrane"/>
    <property type="evidence" value="ECO:0007669"/>
    <property type="project" value="TreeGrafter"/>
</dbReference>
<sequence>MTAAEPPRTTSGAPWSRPDALVERTRWLFGLCVLASLLLTIGAAAPALARGGALPLAVASAAIAASAVVRYRRGRAVVACDVVDVVALAAFTAPLGVPAAAFGLAFPMLWSRSVYGGGRGVALHATGVGAALLAATLAGPHLFGTAPVHAAAVAGTLPVMAVTVAVARHLASQLFGREQSRRRDGALATLGTQLLGLTDRDAVLRRAGEAWAAVCAATPGLRVVVLAEADGLLVPLGHAGPFRSDPPPLPRSSFPGDLAVSPEYPVSPTAELTGAAGVRAAWSCLPMPGVPGTVVLMGAAPAVPSEGVVAARSLLNQVSLALRGAEAHEEVRTRALTDALTGLANRAAFTSALDAQRPSGGWALFVDLDDFKRVNDRLGHAAGDELLTEVAARLSAAVREGDLCARLGGDEFAVLMPDGDEADARALGQRLVEAVSRPVLLGEDTAWVGASVGAARLEPGGSPSATLRRADAAMYAAKAAGKNRVDVSSPAHDEVTVPA</sequence>
<protein>
    <submittedName>
        <fullName evidence="3">Diguanylate cyclase (GGDEF) domain-containing protein</fullName>
    </submittedName>
</protein>
<feature type="transmembrane region" description="Helical" evidence="1">
    <location>
        <begin position="149"/>
        <end position="171"/>
    </location>
</feature>
<feature type="transmembrane region" description="Helical" evidence="1">
    <location>
        <begin position="27"/>
        <end position="49"/>
    </location>
</feature>
<proteinExistence type="predicted"/>
<dbReference type="PROSITE" id="PS50887">
    <property type="entry name" value="GGDEF"/>
    <property type="match status" value="1"/>
</dbReference>
<dbReference type="GO" id="GO:0043709">
    <property type="term" value="P:cell adhesion involved in single-species biofilm formation"/>
    <property type="evidence" value="ECO:0007669"/>
    <property type="project" value="TreeGrafter"/>
</dbReference>
<keyword evidence="1" id="KW-0812">Transmembrane</keyword>
<dbReference type="InterPro" id="IPR000160">
    <property type="entry name" value="GGDEF_dom"/>
</dbReference>
<dbReference type="NCBIfam" id="TIGR00254">
    <property type="entry name" value="GGDEF"/>
    <property type="match status" value="1"/>
</dbReference>
<evidence type="ECO:0000256" key="1">
    <source>
        <dbReference type="SAM" id="Phobius"/>
    </source>
</evidence>
<dbReference type="STRING" id="1070870.SAMN05444351_4375"/>
<dbReference type="CDD" id="cd01949">
    <property type="entry name" value="GGDEF"/>
    <property type="match status" value="1"/>
</dbReference>
<dbReference type="SUPFAM" id="SSF55073">
    <property type="entry name" value="Nucleotide cyclase"/>
    <property type="match status" value="1"/>
</dbReference>
<dbReference type="Proteomes" id="UP000184471">
    <property type="component" value="Unassembled WGS sequence"/>
</dbReference>